<organism evidence="4 5">
    <name type="scientific">Ramazzottius varieornatus</name>
    <name type="common">Water bear</name>
    <name type="synonym">Tardigrade</name>
    <dbReference type="NCBI Taxonomy" id="947166"/>
    <lineage>
        <taxon>Eukaryota</taxon>
        <taxon>Metazoa</taxon>
        <taxon>Ecdysozoa</taxon>
        <taxon>Tardigrada</taxon>
        <taxon>Eutardigrada</taxon>
        <taxon>Parachela</taxon>
        <taxon>Hypsibioidea</taxon>
        <taxon>Ramazzottiidae</taxon>
        <taxon>Ramazzottius</taxon>
    </lineage>
</organism>
<dbReference type="SUPFAM" id="SSF53335">
    <property type="entry name" value="S-adenosyl-L-methionine-dependent methyltransferases"/>
    <property type="match status" value="1"/>
</dbReference>
<dbReference type="GO" id="GO:0008168">
    <property type="term" value="F:methyltransferase activity"/>
    <property type="evidence" value="ECO:0007669"/>
    <property type="project" value="UniProtKB-KW"/>
</dbReference>
<dbReference type="InterPro" id="IPR019257">
    <property type="entry name" value="MeTrfase_dom"/>
</dbReference>
<dbReference type="Pfam" id="PF10017">
    <property type="entry name" value="Methyltransf_33"/>
    <property type="match status" value="1"/>
</dbReference>
<dbReference type="STRING" id="947166.A0A1D1VAP3"/>
<dbReference type="Gene3D" id="3.40.50.150">
    <property type="entry name" value="Vaccinia Virus protein VP39"/>
    <property type="match status" value="1"/>
</dbReference>
<dbReference type="PIRSF" id="PIRSF018005">
    <property type="entry name" value="UCP018005"/>
    <property type="match status" value="1"/>
</dbReference>
<dbReference type="NCBIfam" id="TIGR03438">
    <property type="entry name" value="egtD_ergothio"/>
    <property type="match status" value="1"/>
</dbReference>
<comment type="caution">
    <text evidence="4">The sequence shown here is derived from an EMBL/GenBank/DDBJ whole genome shotgun (WGS) entry which is preliminary data.</text>
</comment>
<dbReference type="OrthoDB" id="4190at2759"/>
<reference evidence="4 5" key="1">
    <citation type="journal article" date="2016" name="Nat. Commun.">
        <title>Extremotolerant tardigrade genome and improved radiotolerance of human cultured cells by tardigrade-unique protein.</title>
        <authorList>
            <person name="Hashimoto T."/>
            <person name="Horikawa D.D."/>
            <person name="Saito Y."/>
            <person name="Kuwahara H."/>
            <person name="Kozuka-Hata H."/>
            <person name="Shin-I T."/>
            <person name="Minakuchi Y."/>
            <person name="Ohishi K."/>
            <person name="Motoyama A."/>
            <person name="Aizu T."/>
            <person name="Enomoto A."/>
            <person name="Kondo K."/>
            <person name="Tanaka S."/>
            <person name="Hara Y."/>
            <person name="Koshikawa S."/>
            <person name="Sagara H."/>
            <person name="Miura T."/>
            <person name="Yokobori S."/>
            <person name="Miyagawa K."/>
            <person name="Suzuki Y."/>
            <person name="Kubo T."/>
            <person name="Oyama M."/>
            <person name="Kohara Y."/>
            <person name="Fujiyama A."/>
            <person name="Arakawa K."/>
            <person name="Katayama T."/>
            <person name="Toyoda A."/>
            <person name="Kunieda T."/>
        </authorList>
    </citation>
    <scope>NUCLEOTIDE SEQUENCE [LARGE SCALE GENOMIC DNA]</scope>
    <source>
        <strain evidence="4 5">YOKOZUNA-1</strain>
    </source>
</reference>
<dbReference type="PANTHER" id="PTHR43397:SF1">
    <property type="entry name" value="ERGOTHIONEINE BIOSYNTHESIS PROTEIN 1"/>
    <property type="match status" value="1"/>
</dbReference>
<keyword evidence="1" id="KW-0489">Methyltransferase</keyword>
<proteinExistence type="predicted"/>
<feature type="domain" description="Histidine-specific methyltransferase SAM-dependent" evidence="3">
    <location>
        <begin position="15"/>
        <end position="313"/>
    </location>
</feature>
<gene>
    <name evidence="4" type="primary">RvY_07185-1</name>
    <name evidence="4" type="synonym">RvY_07185.1</name>
    <name evidence="4" type="ORF">RvY_07185</name>
</gene>
<evidence type="ECO:0000256" key="2">
    <source>
        <dbReference type="ARBA" id="ARBA00022679"/>
    </source>
</evidence>
<keyword evidence="2" id="KW-0808">Transferase</keyword>
<dbReference type="InterPro" id="IPR035094">
    <property type="entry name" value="EgtD"/>
</dbReference>
<dbReference type="PANTHER" id="PTHR43397">
    <property type="entry name" value="ERGOTHIONEINE BIOSYNTHESIS PROTEIN 1"/>
    <property type="match status" value="1"/>
</dbReference>
<accession>A0A1D1VAP3</accession>
<protein>
    <recommendedName>
        <fullName evidence="3">Histidine-specific methyltransferase SAM-dependent domain-containing protein</fullName>
    </recommendedName>
</protein>
<evidence type="ECO:0000259" key="3">
    <source>
        <dbReference type="Pfam" id="PF10017"/>
    </source>
</evidence>
<evidence type="ECO:0000256" key="1">
    <source>
        <dbReference type="ARBA" id="ARBA00022603"/>
    </source>
</evidence>
<keyword evidence="5" id="KW-1185">Reference proteome</keyword>
<evidence type="ECO:0000313" key="5">
    <source>
        <dbReference type="Proteomes" id="UP000186922"/>
    </source>
</evidence>
<dbReference type="InterPro" id="IPR051128">
    <property type="entry name" value="EgtD_Methyltrsf_superfamily"/>
</dbReference>
<dbReference type="EMBL" id="BDGG01000003">
    <property type="protein sequence ID" value="GAU95588.1"/>
    <property type="molecule type" value="Genomic_DNA"/>
</dbReference>
<dbReference type="InterPro" id="IPR029063">
    <property type="entry name" value="SAM-dependent_MTases_sf"/>
</dbReference>
<sequence>MSAEPLDFNKLDAFAVDVLAGLGAPKQKSIPCHHLYDARGNELFEAIIEQPEYYLSRTEIGILEAHAADIVAGMPPGSVLVEFGSGSSWKTEILLDAVVRLAAYVPIDVSASALAGARHRLAARFPGLRVEPLLSDFRHPLQLPAEVATLPRTGFFPGSTIGNFSPDEAKKLLGSMANVLGTGSRLIIGVDLLKSPKIMVPAYDDAAGFGAIFIRNLLMRANRELGADFDPDAFYHEARFNEVENRIEVHLVSKRAQIAHVLGRSFAFQPGETIHMQNSYKHTVKGFQALTREAGWTPHRVWTDNAGLFSVHELINRTPKTTV</sequence>
<evidence type="ECO:0000313" key="4">
    <source>
        <dbReference type="EMBL" id="GAU95588.1"/>
    </source>
</evidence>
<dbReference type="InterPro" id="IPR017804">
    <property type="entry name" value="MeTrfase_EgtD-like"/>
</dbReference>
<dbReference type="AlphaFoldDB" id="A0A1D1VAP3"/>
<dbReference type="GO" id="GO:0032259">
    <property type="term" value="P:methylation"/>
    <property type="evidence" value="ECO:0007669"/>
    <property type="project" value="UniProtKB-KW"/>
</dbReference>
<dbReference type="Proteomes" id="UP000186922">
    <property type="component" value="Unassembled WGS sequence"/>
</dbReference>
<name>A0A1D1VAP3_RAMVA</name>